<evidence type="ECO:0000313" key="2">
    <source>
        <dbReference type="EMBL" id="ORJ62082.1"/>
    </source>
</evidence>
<accession>A0A1X0YAF4</accession>
<dbReference type="Gene3D" id="3.40.50.720">
    <property type="entry name" value="NAD(P)-binding Rossmann-like Domain"/>
    <property type="match status" value="1"/>
</dbReference>
<dbReference type="GO" id="GO:0005737">
    <property type="term" value="C:cytoplasm"/>
    <property type="evidence" value="ECO:0007669"/>
    <property type="project" value="TreeGrafter"/>
</dbReference>
<dbReference type="STRING" id="1969733.B5V00_04845"/>
<dbReference type="SUPFAM" id="SSF55961">
    <property type="entry name" value="Bet v1-like"/>
    <property type="match status" value="1"/>
</dbReference>
<dbReference type="InterPro" id="IPR021295">
    <property type="entry name" value="DUF2867"/>
</dbReference>
<dbReference type="InterPro" id="IPR016040">
    <property type="entry name" value="NAD(P)-bd_dom"/>
</dbReference>
<keyword evidence="3" id="KW-1185">Reference proteome</keyword>
<dbReference type="InterPro" id="IPR023393">
    <property type="entry name" value="START-like_dom_sf"/>
</dbReference>
<reference evidence="2 3" key="1">
    <citation type="submission" date="2017-03" db="EMBL/GenBank/DDBJ databases">
        <title>Genome sequence of Geothermobacter sp. EPR-M, Deep-Sea Iron Reducer.</title>
        <authorList>
            <person name="Tully B."/>
            <person name="Savalia P."/>
            <person name="Abuyen K."/>
            <person name="Baughan C."/>
            <person name="Romero E."/>
            <person name="Ronkowski C."/>
            <person name="Torres B."/>
            <person name="Tremblay J."/>
            <person name="Trujillo A."/>
            <person name="Tyler M."/>
            <person name="Perez-Rodriguez I."/>
            <person name="Amend J."/>
        </authorList>
    </citation>
    <scope>NUCLEOTIDE SEQUENCE [LARGE SCALE GENOMIC DNA]</scope>
    <source>
        <strain evidence="2 3">EPR-M</strain>
    </source>
</reference>
<dbReference type="Pfam" id="PF11066">
    <property type="entry name" value="DUF2867"/>
    <property type="match status" value="1"/>
</dbReference>
<dbReference type="SUPFAM" id="SSF51735">
    <property type="entry name" value="NAD(P)-binding Rossmann-fold domains"/>
    <property type="match status" value="1"/>
</dbReference>
<dbReference type="PANTHER" id="PTHR48079:SF6">
    <property type="entry name" value="NAD(P)-BINDING DOMAIN-CONTAINING PROTEIN-RELATED"/>
    <property type="match status" value="1"/>
</dbReference>
<evidence type="ECO:0000313" key="3">
    <source>
        <dbReference type="Proteomes" id="UP000193136"/>
    </source>
</evidence>
<dbReference type="InterPro" id="IPR051783">
    <property type="entry name" value="NAD(P)-dependent_oxidoreduct"/>
</dbReference>
<proteinExistence type="predicted"/>
<dbReference type="Proteomes" id="UP000193136">
    <property type="component" value="Unassembled WGS sequence"/>
</dbReference>
<sequence>MNDRQPILVLGAGGYVGGRLVPRLLEADCPVRALARNPAKIANRAWGTHPLLQIERGDLLDGESLRTAAMGCRACYYLVPAMTPSTKNAAAERRAAWNFIAAAEAGGLKRIIYLAGLGEEEADLDSRLAARAEVIRILRAGRVPTTVLRTSMIIGSGSVSFEILRYLVERLPVMATPNWVDSPCQPIGIRNVLGYLVGCLDHPETIGQSYDIGGTEVLNYRRLMRIYAEEAGLVRRLILPLPICSPRCSACWIQLITPVPAVLARPLVESLSTPSVCRDQRLQDLVPQPLFDARTAIRLALERLRGSQVESCWTDAGPIPPAEWGDPGDPAWTGGTLFSDRRELIVKADIDRVWQAIIRLGGATGWYACNPLWRLRGLLDKLVGGPGLRRGRRDPDTLLIGDALDFWRVADLQYPRRLLLVAEMKLPGEATLEFLLQPDENGTRVVQNARFRPRGLSGLAYWWAVYPFHHFVFNGLLRGIGTACGGKNLSGPRRL</sequence>
<gene>
    <name evidence="2" type="ORF">B5V00_04845</name>
</gene>
<dbReference type="GO" id="GO:0004029">
    <property type="term" value="F:aldehyde dehydrogenase (NAD+) activity"/>
    <property type="evidence" value="ECO:0007669"/>
    <property type="project" value="TreeGrafter"/>
</dbReference>
<dbReference type="OrthoDB" id="9774199at2"/>
<name>A0A1X0YAF4_9BACT</name>
<dbReference type="Pfam" id="PF13460">
    <property type="entry name" value="NAD_binding_10"/>
    <property type="match status" value="1"/>
</dbReference>
<dbReference type="Gene3D" id="3.30.530.20">
    <property type="match status" value="1"/>
</dbReference>
<dbReference type="RefSeq" id="WP_085009636.1">
    <property type="nucleotide sequence ID" value="NZ_NAAD01000004.1"/>
</dbReference>
<protein>
    <submittedName>
        <fullName evidence="2">NAD(P)-dependent oxidoreductase</fullName>
    </submittedName>
</protein>
<dbReference type="PANTHER" id="PTHR48079">
    <property type="entry name" value="PROTEIN YEEZ"/>
    <property type="match status" value="1"/>
</dbReference>
<feature type="domain" description="NAD(P)-binding" evidence="1">
    <location>
        <begin position="11"/>
        <end position="150"/>
    </location>
</feature>
<evidence type="ECO:0000259" key="1">
    <source>
        <dbReference type="Pfam" id="PF13460"/>
    </source>
</evidence>
<dbReference type="EMBL" id="NAAD01000004">
    <property type="protein sequence ID" value="ORJ62082.1"/>
    <property type="molecule type" value="Genomic_DNA"/>
</dbReference>
<dbReference type="AlphaFoldDB" id="A0A1X0YAF4"/>
<dbReference type="InterPro" id="IPR036291">
    <property type="entry name" value="NAD(P)-bd_dom_sf"/>
</dbReference>
<comment type="caution">
    <text evidence="2">The sequence shown here is derived from an EMBL/GenBank/DDBJ whole genome shotgun (WGS) entry which is preliminary data.</text>
</comment>
<organism evidence="2 3">
    <name type="scientific">Geothermobacter hydrogeniphilus</name>
    <dbReference type="NCBI Taxonomy" id="1969733"/>
    <lineage>
        <taxon>Bacteria</taxon>
        <taxon>Pseudomonadati</taxon>
        <taxon>Thermodesulfobacteriota</taxon>
        <taxon>Desulfuromonadia</taxon>
        <taxon>Desulfuromonadales</taxon>
        <taxon>Geothermobacteraceae</taxon>
        <taxon>Geothermobacter</taxon>
    </lineage>
</organism>